<evidence type="ECO:0000313" key="2">
    <source>
        <dbReference type="EMBL" id="KAJ1362601.1"/>
    </source>
</evidence>
<name>A0AAD5N5E2_PARTN</name>
<dbReference type="Proteomes" id="UP001196413">
    <property type="component" value="Unassembled WGS sequence"/>
</dbReference>
<keyword evidence="3" id="KW-1185">Reference proteome</keyword>
<keyword evidence="1" id="KW-0732">Signal</keyword>
<sequence length="86" mass="9668">MMVLPDFVVIFIGTLLAEIDRSLAFEREMKITDVSHECRGAVKEELKRLGYEPSHGDDQAMKKLPRLRSISRLHGLETSTGVNNVA</sequence>
<gene>
    <name evidence="2" type="ORF">KIN20_022211</name>
</gene>
<feature type="signal peptide" evidence="1">
    <location>
        <begin position="1"/>
        <end position="24"/>
    </location>
</feature>
<accession>A0AAD5N5E2</accession>
<protein>
    <submittedName>
        <fullName evidence="2">Uncharacterized protein</fullName>
    </submittedName>
</protein>
<proteinExistence type="predicted"/>
<comment type="caution">
    <text evidence="2">The sequence shown here is derived from an EMBL/GenBank/DDBJ whole genome shotgun (WGS) entry which is preliminary data.</text>
</comment>
<reference evidence="2" key="1">
    <citation type="submission" date="2021-06" db="EMBL/GenBank/DDBJ databases">
        <title>Parelaphostrongylus tenuis whole genome reference sequence.</title>
        <authorList>
            <person name="Garwood T.J."/>
            <person name="Larsen P.A."/>
            <person name="Fountain-Jones N.M."/>
            <person name="Garbe J.R."/>
            <person name="Macchietto M.G."/>
            <person name="Kania S.A."/>
            <person name="Gerhold R.W."/>
            <person name="Richards J.E."/>
            <person name="Wolf T.M."/>
        </authorList>
    </citation>
    <scope>NUCLEOTIDE SEQUENCE</scope>
    <source>
        <strain evidence="2">MNPRO001-30</strain>
        <tissue evidence="2">Meninges</tissue>
    </source>
</reference>
<dbReference type="EMBL" id="JAHQIW010004494">
    <property type="protein sequence ID" value="KAJ1362601.1"/>
    <property type="molecule type" value="Genomic_DNA"/>
</dbReference>
<feature type="chain" id="PRO_5042054422" evidence="1">
    <location>
        <begin position="25"/>
        <end position="86"/>
    </location>
</feature>
<dbReference type="AlphaFoldDB" id="A0AAD5N5E2"/>
<evidence type="ECO:0000256" key="1">
    <source>
        <dbReference type="SAM" id="SignalP"/>
    </source>
</evidence>
<organism evidence="2 3">
    <name type="scientific">Parelaphostrongylus tenuis</name>
    <name type="common">Meningeal worm</name>
    <dbReference type="NCBI Taxonomy" id="148309"/>
    <lineage>
        <taxon>Eukaryota</taxon>
        <taxon>Metazoa</taxon>
        <taxon>Ecdysozoa</taxon>
        <taxon>Nematoda</taxon>
        <taxon>Chromadorea</taxon>
        <taxon>Rhabditida</taxon>
        <taxon>Rhabditina</taxon>
        <taxon>Rhabditomorpha</taxon>
        <taxon>Strongyloidea</taxon>
        <taxon>Metastrongylidae</taxon>
        <taxon>Parelaphostrongylus</taxon>
    </lineage>
</organism>
<evidence type="ECO:0000313" key="3">
    <source>
        <dbReference type="Proteomes" id="UP001196413"/>
    </source>
</evidence>